<keyword evidence="2" id="KW-1133">Transmembrane helix</keyword>
<feature type="transmembrane region" description="Helical" evidence="2">
    <location>
        <begin position="47"/>
        <end position="67"/>
    </location>
</feature>
<evidence type="ECO:0000256" key="2">
    <source>
        <dbReference type="SAM" id="Phobius"/>
    </source>
</evidence>
<keyword evidence="4" id="KW-1185">Reference proteome</keyword>
<feature type="transmembrane region" description="Helical" evidence="2">
    <location>
        <begin position="13"/>
        <end position="35"/>
    </location>
</feature>
<proteinExistence type="predicted"/>
<feature type="transmembrane region" description="Helical" evidence="2">
    <location>
        <begin position="108"/>
        <end position="132"/>
    </location>
</feature>
<evidence type="ECO:0000313" key="4">
    <source>
        <dbReference type="Proteomes" id="UP000265618"/>
    </source>
</evidence>
<feature type="region of interest" description="Disordered" evidence="1">
    <location>
        <begin position="302"/>
        <end position="331"/>
    </location>
</feature>
<organism evidence="3 4">
    <name type="scientific">Kipferlia bialata</name>
    <dbReference type="NCBI Taxonomy" id="797122"/>
    <lineage>
        <taxon>Eukaryota</taxon>
        <taxon>Metamonada</taxon>
        <taxon>Carpediemonas-like organisms</taxon>
        <taxon>Kipferlia</taxon>
    </lineage>
</organism>
<dbReference type="EMBL" id="BDIP01002957">
    <property type="protein sequence ID" value="GIQ87078.1"/>
    <property type="molecule type" value="Genomic_DNA"/>
</dbReference>
<keyword evidence="2" id="KW-0472">Membrane</keyword>
<protein>
    <submittedName>
        <fullName evidence="3">Uncharacterized protein</fullName>
    </submittedName>
</protein>
<sequence>MVLIPLAFQWARVYHFFDAWLSSYLFGTFLGILSLRGTVVDAMIGYTIMWVITTLPLAPFLFCVRIWGHHIEVCQVEEEEGCNYLLDILGHTGYGDLVDMLYMTYPSPWYLCPILVLQWLCQMGTLLCIYVLHKQKVTAMLVKMAKDEIQDVTGGMEESSSSDDAVSPQMMASFLNTPLSATSLSFAGTPLGSAPHTPSMAILATSASNPALQHCVSIPPERILDMTRRLGGGMVTDTEYMHTHCVLRLVPRHPVRDLTAILTQLRNGFCLSSSDNKYIKAGSGWAERVGVCVDVGFIPKSQPKESTTTSSTPNTPNSTSSPPSPSSADSADSANALYTECVPWVRNGLLACLMHVVAESDALSTDVSVSSAEDVIRIREEALEQARSEATLLEQSSACSTPESLSAAVSAAVDTALSHDVPTLMKQVQTPQYKAGLVFRTVLKQACLLFPAQNGNERTVGVEIDFR</sequence>
<comment type="caution">
    <text evidence="3">The sequence shown here is derived from an EMBL/GenBank/DDBJ whole genome shotgun (WGS) entry which is preliminary data.</text>
</comment>
<name>A0A9K3D124_9EUKA</name>
<dbReference type="Proteomes" id="UP000265618">
    <property type="component" value="Unassembled WGS sequence"/>
</dbReference>
<keyword evidence="2" id="KW-0812">Transmembrane</keyword>
<evidence type="ECO:0000256" key="1">
    <source>
        <dbReference type="SAM" id="MobiDB-lite"/>
    </source>
</evidence>
<reference evidence="3 4" key="1">
    <citation type="journal article" date="2018" name="PLoS ONE">
        <title>The draft genome of Kipferlia bialata reveals reductive genome evolution in fornicate parasites.</title>
        <authorList>
            <person name="Tanifuji G."/>
            <person name="Takabayashi S."/>
            <person name="Kume K."/>
            <person name="Takagi M."/>
            <person name="Nakayama T."/>
            <person name="Kamikawa R."/>
            <person name="Inagaki Y."/>
            <person name="Hashimoto T."/>
        </authorList>
    </citation>
    <scope>NUCLEOTIDE SEQUENCE [LARGE SCALE GENOMIC DNA]</scope>
    <source>
        <strain evidence="3">NY0173</strain>
    </source>
</reference>
<evidence type="ECO:0000313" key="3">
    <source>
        <dbReference type="EMBL" id="GIQ87078.1"/>
    </source>
</evidence>
<dbReference type="AlphaFoldDB" id="A0A9K3D124"/>
<accession>A0A9K3D124</accession>
<feature type="compositionally biased region" description="Low complexity" evidence="1">
    <location>
        <begin position="306"/>
        <end position="331"/>
    </location>
</feature>
<gene>
    <name evidence="3" type="ORF">KIPB_009047</name>
</gene>